<reference evidence="1" key="1">
    <citation type="submission" date="2021-10" db="EMBL/GenBank/DDBJ databases">
        <title>Melipona bicolor Genome sequencing and assembly.</title>
        <authorList>
            <person name="Araujo N.S."/>
            <person name="Arias M.C."/>
        </authorList>
    </citation>
    <scope>NUCLEOTIDE SEQUENCE</scope>
    <source>
        <strain evidence="1">USP_2M_L1-L4_2017</strain>
        <tissue evidence="1">Whole body</tissue>
    </source>
</reference>
<sequence>MELDFCRVEVVSAQAYCQRGFAARTQNRETHLHRESREVGGPREGWKSVFCEVTTRLYRIADESNLSNHAVFSRRREGVKE</sequence>
<keyword evidence="2" id="KW-1185">Reference proteome</keyword>
<dbReference type="Proteomes" id="UP001177670">
    <property type="component" value="Unassembled WGS sequence"/>
</dbReference>
<protein>
    <submittedName>
        <fullName evidence="1">Uncharacterized protein</fullName>
    </submittedName>
</protein>
<organism evidence="1 2">
    <name type="scientific">Melipona bicolor</name>
    <dbReference type="NCBI Taxonomy" id="60889"/>
    <lineage>
        <taxon>Eukaryota</taxon>
        <taxon>Metazoa</taxon>
        <taxon>Ecdysozoa</taxon>
        <taxon>Arthropoda</taxon>
        <taxon>Hexapoda</taxon>
        <taxon>Insecta</taxon>
        <taxon>Pterygota</taxon>
        <taxon>Neoptera</taxon>
        <taxon>Endopterygota</taxon>
        <taxon>Hymenoptera</taxon>
        <taxon>Apocrita</taxon>
        <taxon>Aculeata</taxon>
        <taxon>Apoidea</taxon>
        <taxon>Anthophila</taxon>
        <taxon>Apidae</taxon>
        <taxon>Melipona</taxon>
    </lineage>
</organism>
<comment type="caution">
    <text evidence="1">The sequence shown here is derived from an EMBL/GenBank/DDBJ whole genome shotgun (WGS) entry which is preliminary data.</text>
</comment>
<evidence type="ECO:0000313" key="2">
    <source>
        <dbReference type="Proteomes" id="UP001177670"/>
    </source>
</evidence>
<dbReference type="AlphaFoldDB" id="A0AA40KZ92"/>
<accession>A0AA40KZ92</accession>
<evidence type="ECO:0000313" key="1">
    <source>
        <dbReference type="EMBL" id="KAK1138077.1"/>
    </source>
</evidence>
<proteinExistence type="predicted"/>
<dbReference type="EMBL" id="JAHYIQ010000001">
    <property type="protein sequence ID" value="KAK1138077.1"/>
    <property type="molecule type" value="Genomic_DNA"/>
</dbReference>
<name>A0AA40KZ92_9HYME</name>
<gene>
    <name evidence="1" type="ORF">K0M31_002564</name>
</gene>